<dbReference type="Gene3D" id="3.40.50.300">
    <property type="entry name" value="P-loop containing nucleotide triphosphate hydrolases"/>
    <property type="match status" value="1"/>
</dbReference>
<dbReference type="EMBL" id="BARV01003601">
    <property type="protein sequence ID" value="GAI09225.1"/>
    <property type="molecule type" value="Genomic_DNA"/>
</dbReference>
<name>X1M3I8_9ZZZZ</name>
<evidence type="ECO:0000313" key="1">
    <source>
        <dbReference type="EMBL" id="GAI09225.1"/>
    </source>
</evidence>
<dbReference type="InterPro" id="IPR027417">
    <property type="entry name" value="P-loop_NTPase"/>
</dbReference>
<organism evidence="1">
    <name type="scientific">marine sediment metagenome</name>
    <dbReference type="NCBI Taxonomy" id="412755"/>
    <lineage>
        <taxon>unclassified sequences</taxon>
        <taxon>metagenomes</taxon>
        <taxon>ecological metagenomes</taxon>
    </lineage>
</organism>
<protein>
    <recommendedName>
        <fullName evidence="2">Rad50/SbcC-type AAA domain-containing protein</fullName>
    </recommendedName>
</protein>
<reference evidence="1" key="1">
    <citation type="journal article" date="2014" name="Front. Microbiol.">
        <title>High frequency of phylogenetically diverse reductive dehalogenase-homologous genes in deep subseafloor sedimentary metagenomes.</title>
        <authorList>
            <person name="Kawai M."/>
            <person name="Futagami T."/>
            <person name="Toyoda A."/>
            <person name="Takaki Y."/>
            <person name="Nishi S."/>
            <person name="Hori S."/>
            <person name="Arai W."/>
            <person name="Tsubouchi T."/>
            <person name="Morono Y."/>
            <person name="Uchiyama I."/>
            <person name="Ito T."/>
            <person name="Fujiyama A."/>
            <person name="Inagaki F."/>
            <person name="Takami H."/>
        </authorList>
    </citation>
    <scope>NUCLEOTIDE SEQUENCE</scope>
    <source>
        <strain evidence="1">Expedition CK06-06</strain>
    </source>
</reference>
<dbReference type="SUPFAM" id="SSF52540">
    <property type="entry name" value="P-loop containing nucleoside triphosphate hydrolases"/>
    <property type="match status" value="1"/>
</dbReference>
<dbReference type="AlphaFoldDB" id="X1M3I8"/>
<feature type="non-terminal residue" evidence="1">
    <location>
        <position position="1"/>
    </location>
</feature>
<dbReference type="PANTHER" id="PTHR32114">
    <property type="entry name" value="ABC TRANSPORTER ABCH.3"/>
    <property type="match status" value="1"/>
</dbReference>
<comment type="caution">
    <text evidence="1">The sequence shown here is derived from an EMBL/GenBank/DDBJ whole genome shotgun (WGS) entry which is preliminary data.</text>
</comment>
<proteinExistence type="predicted"/>
<gene>
    <name evidence="1" type="ORF">S06H3_08510</name>
</gene>
<dbReference type="PANTHER" id="PTHR32114:SF2">
    <property type="entry name" value="ABC TRANSPORTER ABCH.3"/>
    <property type="match status" value="1"/>
</dbReference>
<accession>X1M3I8</accession>
<dbReference type="Pfam" id="PF13558">
    <property type="entry name" value="SbcC_Walker_B"/>
    <property type="match status" value="1"/>
</dbReference>
<sequence length="146" mass="16319">EIEAEANKLLGRMTDNRMHIKIETQRETKKGNVIETLDINISDELGTRNYEMFSGGEAFRINFAIRIALSKLLARRAGAPLPTLVIDEGFGTQDSVGMEKLKEAINSIQDDFDKILVITHIEELRDAFPSRINVIKTAEGSTLEVS</sequence>
<evidence type="ECO:0008006" key="2">
    <source>
        <dbReference type="Google" id="ProtNLM"/>
    </source>
</evidence>